<evidence type="ECO:0000256" key="1">
    <source>
        <dbReference type="SAM" id="Phobius"/>
    </source>
</evidence>
<dbReference type="Proteomes" id="UP000196027">
    <property type="component" value="Chromosome"/>
</dbReference>
<evidence type="ECO:0000313" key="3">
    <source>
        <dbReference type="Proteomes" id="UP000196027"/>
    </source>
</evidence>
<keyword evidence="3" id="KW-1185">Reference proteome</keyword>
<dbReference type="EMBL" id="CP021425">
    <property type="protein sequence ID" value="ARU56997.1"/>
    <property type="molecule type" value="Genomic_DNA"/>
</dbReference>
<proteinExistence type="predicted"/>
<evidence type="ECO:0000313" key="2">
    <source>
        <dbReference type="EMBL" id="ARU56997.1"/>
    </source>
</evidence>
<protein>
    <submittedName>
        <fullName evidence="2">Uncharacterized protein</fullName>
    </submittedName>
</protein>
<keyword evidence="1" id="KW-0812">Transmembrane</keyword>
<feature type="transmembrane region" description="Helical" evidence="1">
    <location>
        <begin position="154"/>
        <end position="172"/>
    </location>
</feature>
<keyword evidence="1" id="KW-1133">Transmembrane helix</keyword>
<accession>A0A1Y0I901</accession>
<organism evidence="2 3">
    <name type="scientific">Oleiphilus messinensis</name>
    <dbReference type="NCBI Taxonomy" id="141451"/>
    <lineage>
        <taxon>Bacteria</taxon>
        <taxon>Pseudomonadati</taxon>
        <taxon>Pseudomonadota</taxon>
        <taxon>Gammaproteobacteria</taxon>
        <taxon>Oceanospirillales</taxon>
        <taxon>Oleiphilaceae</taxon>
        <taxon>Oleiphilus</taxon>
    </lineage>
</organism>
<keyword evidence="1" id="KW-0472">Membrane</keyword>
<gene>
    <name evidence="2" type="ORF">OLMES_2953</name>
</gene>
<reference evidence="2 3" key="1">
    <citation type="submission" date="2017-05" db="EMBL/GenBank/DDBJ databases">
        <title>Genomic insights into alkan degradation activity of Oleiphilus messinensis.</title>
        <authorList>
            <person name="Kozyavkin S.A."/>
            <person name="Slesarev A.I."/>
            <person name="Golyshin P.N."/>
            <person name="Korzhenkov A."/>
            <person name="Golyshina O.N."/>
            <person name="Toshchakov S.V."/>
        </authorList>
    </citation>
    <scope>NUCLEOTIDE SEQUENCE [LARGE SCALE GENOMIC DNA]</scope>
    <source>
        <strain evidence="2 3">ME102</strain>
    </source>
</reference>
<dbReference type="KEGG" id="ome:OLMES_2953"/>
<sequence length="317" mass="35541">MRSASGNTARYGFKYLCSLNSAAFIIVWNFRQAVVGSCVSKVLSIREFMDQISDNSNRVRQENASEGQYDERHYFVIPYLLSETGFKLQTMRYLPNSVPGVNDLPKRRIFHLPNTHFEAALREYMVGCAVEICDERAQHKKHALERLAESIDSIHLKLTCGIILIAGAVAILNPLVGARIAAMALVPGVGGLLSKHVLKRLGQKLAKSQANQKARLAKASVLQQFSEVDTLRVVNPVLQELELMLRTTEAEHDPLIDPNLADGSIPELGNERWRPLTEAAVYHCYRDIVNDKSMHTKAGLGPEDLRWLEVLFKTHVK</sequence>
<name>A0A1Y0I901_9GAMM</name>
<dbReference type="AlphaFoldDB" id="A0A1Y0I901"/>